<accession>A0A0M3KEU8</accession>
<sequence>LEGRDFMSVVSNGAVATDSETAGITGADGGGDLVVRKPMTPAEQADMLIREAVSLSNLALMYEGWTAWV</sequence>
<dbReference type="PROSITE" id="PS51190">
    <property type="entry name" value="FATC"/>
    <property type="match status" value="1"/>
</dbReference>
<name>A0A0M3KEU8_ANISI</name>
<proteinExistence type="predicted"/>
<dbReference type="Pfam" id="PF02260">
    <property type="entry name" value="FATC"/>
    <property type="match status" value="1"/>
</dbReference>
<dbReference type="SMART" id="SM01343">
    <property type="entry name" value="FATC"/>
    <property type="match status" value="1"/>
</dbReference>
<dbReference type="WBParaSite" id="ASIM_0001950601-mRNA-1">
    <property type="protein sequence ID" value="ASIM_0001950601-mRNA-1"/>
    <property type="gene ID" value="ASIM_0001950601"/>
</dbReference>
<feature type="domain" description="FATC" evidence="1">
    <location>
        <begin position="37"/>
        <end position="69"/>
    </location>
</feature>
<dbReference type="AlphaFoldDB" id="A0A0M3KEU8"/>
<dbReference type="InterPro" id="IPR003152">
    <property type="entry name" value="FATC_dom"/>
</dbReference>
<evidence type="ECO:0000259" key="1">
    <source>
        <dbReference type="PROSITE" id="PS51190"/>
    </source>
</evidence>
<evidence type="ECO:0000313" key="3">
    <source>
        <dbReference type="WBParaSite" id="ASIM_0001950601-mRNA-1"/>
    </source>
</evidence>
<organism evidence="3">
    <name type="scientific">Anisakis simplex</name>
    <name type="common">Herring worm</name>
    <dbReference type="NCBI Taxonomy" id="6269"/>
    <lineage>
        <taxon>Eukaryota</taxon>
        <taxon>Metazoa</taxon>
        <taxon>Ecdysozoa</taxon>
        <taxon>Nematoda</taxon>
        <taxon>Chromadorea</taxon>
        <taxon>Rhabditida</taxon>
        <taxon>Spirurina</taxon>
        <taxon>Ascaridomorpha</taxon>
        <taxon>Ascaridoidea</taxon>
        <taxon>Anisakidae</taxon>
        <taxon>Anisakis</taxon>
        <taxon>Anisakis simplex complex</taxon>
    </lineage>
</organism>
<evidence type="ECO:0000313" key="2">
    <source>
        <dbReference type="WBParaSite" id="ASIM_0000847701-mRNA-1"/>
    </source>
</evidence>
<dbReference type="WBParaSite" id="ASIM_0000847701-mRNA-1">
    <property type="protein sequence ID" value="ASIM_0000847701-mRNA-1"/>
    <property type="gene ID" value="ASIM_0000847701"/>
</dbReference>
<protein>
    <submittedName>
        <fullName evidence="2 3">FATC domain-containing protein</fullName>
    </submittedName>
</protein>
<reference evidence="2 3" key="1">
    <citation type="submission" date="2017-02" db="UniProtKB">
        <authorList>
            <consortium name="WormBaseParasite"/>
        </authorList>
    </citation>
    <scope>IDENTIFICATION</scope>
</reference>